<dbReference type="EnsemblMetazoa" id="XM_030978955">
    <property type="protein sequence ID" value="XP_030834815"/>
    <property type="gene ID" value="LOC115921458"/>
</dbReference>
<dbReference type="KEGG" id="spu:115921458"/>
<dbReference type="AlphaFoldDB" id="A0A7M7SVS6"/>
<feature type="region of interest" description="Disordered" evidence="2">
    <location>
        <begin position="200"/>
        <end position="223"/>
    </location>
</feature>
<feature type="coiled-coil region" evidence="1">
    <location>
        <begin position="115"/>
        <end position="178"/>
    </location>
</feature>
<dbReference type="InParanoid" id="A0A7M7SVS6"/>
<keyword evidence="4" id="KW-1185">Reference proteome</keyword>
<dbReference type="RefSeq" id="XP_030834815.1">
    <property type="nucleotide sequence ID" value="XM_030978955.1"/>
</dbReference>
<accession>A0A7M7SVS6</accession>
<feature type="compositionally biased region" description="Basic residues" evidence="2">
    <location>
        <begin position="85"/>
        <end position="99"/>
    </location>
</feature>
<reference evidence="3" key="2">
    <citation type="submission" date="2021-01" db="UniProtKB">
        <authorList>
            <consortium name="EnsemblMetazoa"/>
        </authorList>
    </citation>
    <scope>IDENTIFICATION</scope>
</reference>
<evidence type="ECO:0000313" key="4">
    <source>
        <dbReference type="Proteomes" id="UP000007110"/>
    </source>
</evidence>
<sequence>MGKTRITDKILIDIATDIGNKKDVMKLAVNLGLSAADATMELDCCKVLRKAMNATAIEDQSDRLREALIKSGHTAAAEIHLNSRPKAKLTRSQQRKRKINGTTPTPKKPDGWSRLDEEKQKMKMAEEELKDLQKQEREVQNQIDQKRRKVKKIKGLVVKLLEQNYEDDAKKLAKQREELDKFKSSEPFSTPQAVLIPNSVPQVNSGIRPFSFGSNRPPPKYGY</sequence>
<dbReference type="OMA" id="MNATAIE"/>
<evidence type="ECO:0000256" key="1">
    <source>
        <dbReference type="SAM" id="Coils"/>
    </source>
</evidence>
<name>A0A7M7SVS6_STRPU</name>
<evidence type="ECO:0000256" key="2">
    <source>
        <dbReference type="SAM" id="MobiDB-lite"/>
    </source>
</evidence>
<dbReference type="Proteomes" id="UP000007110">
    <property type="component" value="Unassembled WGS sequence"/>
</dbReference>
<organism evidence="3 4">
    <name type="scientific">Strongylocentrotus purpuratus</name>
    <name type="common">Purple sea urchin</name>
    <dbReference type="NCBI Taxonomy" id="7668"/>
    <lineage>
        <taxon>Eukaryota</taxon>
        <taxon>Metazoa</taxon>
        <taxon>Echinodermata</taxon>
        <taxon>Eleutherozoa</taxon>
        <taxon>Echinozoa</taxon>
        <taxon>Echinoidea</taxon>
        <taxon>Euechinoidea</taxon>
        <taxon>Echinacea</taxon>
        <taxon>Camarodonta</taxon>
        <taxon>Echinidea</taxon>
        <taxon>Strongylocentrotidae</taxon>
        <taxon>Strongylocentrotus</taxon>
    </lineage>
</organism>
<dbReference type="GeneID" id="115921458"/>
<keyword evidence="1" id="KW-0175">Coiled coil</keyword>
<reference evidence="4" key="1">
    <citation type="submission" date="2015-02" db="EMBL/GenBank/DDBJ databases">
        <title>Genome sequencing for Strongylocentrotus purpuratus.</title>
        <authorList>
            <person name="Murali S."/>
            <person name="Liu Y."/>
            <person name="Vee V."/>
            <person name="English A."/>
            <person name="Wang M."/>
            <person name="Skinner E."/>
            <person name="Han Y."/>
            <person name="Muzny D.M."/>
            <person name="Worley K.C."/>
            <person name="Gibbs R.A."/>
        </authorList>
    </citation>
    <scope>NUCLEOTIDE SEQUENCE</scope>
</reference>
<protein>
    <submittedName>
        <fullName evidence="3">Uncharacterized protein</fullName>
    </submittedName>
</protein>
<proteinExistence type="predicted"/>
<feature type="region of interest" description="Disordered" evidence="2">
    <location>
        <begin position="85"/>
        <end position="115"/>
    </location>
</feature>
<evidence type="ECO:0000313" key="3">
    <source>
        <dbReference type="EnsemblMetazoa" id="XP_030834815"/>
    </source>
</evidence>